<dbReference type="SMART" id="SM00320">
    <property type="entry name" value="WD40"/>
    <property type="match status" value="1"/>
</dbReference>
<sequence>MIASGCDDGSFSVHDLRSIQDSLVAHFEYHKKAITSIEWSPHEASSLAVTSEDHQLTIWDLSLERDTEEEAEFRAKMKEQANAPDDLPPQLLFAHQVVLHMLALEWLSSFLAVSFFLHNCVACKL</sequence>
<proteinExistence type="predicted"/>
<dbReference type="PANTHER" id="PTHR45903:SF1">
    <property type="entry name" value="GLUTAMATE-RICH WD REPEAT-CONTAINING PROTEIN 1"/>
    <property type="match status" value="1"/>
</dbReference>
<dbReference type="ExpressionAtlas" id="A0A1D6NQ75">
    <property type="expression patterns" value="baseline and differential"/>
</dbReference>
<gene>
    <name evidence="1" type="ORF">ZEAMMB73_Zm00001d044641</name>
</gene>
<dbReference type="Gene3D" id="2.130.10.10">
    <property type="entry name" value="YVTN repeat-like/Quinoprotein amine dehydrogenase"/>
    <property type="match status" value="1"/>
</dbReference>
<reference evidence="1" key="1">
    <citation type="submission" date="2015-12" db="EMBL/GenBank/DDBJ databases">
        <title>Update maize B73 reference genome by single molecule sequencing technologies.</title>
        <authorList>
            <consortium name="Maize Genome Sequencing Project"/>
            <person name="Ware D."/>
        </authorList>
    </citation>
    <scope>NUCLEOTIDE SEQUENCE [LARGE SCALE GENOMIC DNA]</scope>
    <source>
        <tissue evidence="1">Seedling</tissue>
    </source>
</reference>
<dbReference type="InterPro" id="IPR001680">
    <property type="entry name" value="WD40_rpt"/>
</dbReference>
<name>A0A1D6NQ75_MAIZE</name>
<dbReference type="InterPro" id="IPR015943">
    <property type="entry name" value="WD40/YVTN_repeat-like_dom_sf"/>
</dbReference>
<organism evidence="1">
    <name type="scientific">Zea mays</name>
    <name type="common">Maize</name>
    <dbReference type="NCBI Taxonomy" id="4577"/>
    <lineage>
        <taxon>Eukaryota</taxon>
        <taxon>Viridiplantae</taxon>
        <taxon>Streptophyta</taxon>
        <taxon>Embryophyta</taxon>
        <taxon>Tracheophyta</taxon>
        <taxon>Spermatophyta</taxon>
        <taxon>Magnoliopsida</taxon>
        <taxon>Liliopsida</taxon>
        <taxon>Poales</taxon>
        <taxon>Poaceae</taxon>
        <taxon>PACMAD clade</taxon>
        <taxon>Panicoideae</taxon>
        <taxon>Andropogonodae</taxon>
        <taxon>Andropogoneae</taxon>
        <taxon>Tripsacinae</taxon>
        <taxon>Zea</taxon>
    </lineage>
</organism>
<dbReference type="PANTHER" id="PTHR45903">
    <property type="entry name" value="GLUTAMATE-RICH WD REPEAT-CONTAINING PROTEIN 1"/>
    <property type="match status" value="1"/>
</dbReference>
<accession>A0A1D6NQ75</accession>
<dbReference type="AlphaFoldDB" id="A0A1D6NQ75"/>
<dbReference type="PROSITE" id="PS50294">
    <property type="entry name" value="WD_REPEATS_REGION"/>
    <property type="match status" value="1"/>
</dbReference>
<dbReference type="Pfam" id="PF00400">
    <property type="entry name" value="WD40"/>
    <property type="match status" value="1"/>
</dbReference>
<dbReference type="InterPro" id="IPR036322">
    <property type="entry name" value="WD40_repeat_dom_sf"/>
</dbReference>
<dbReference type="EMBL" id="CM007649">
    <property type="protein sequence ID" value="ONM42109.1"/>
    <property type="molecule type" value="Genomic_DNA"/>
</dbReference>
<dbReference type="InterPro" id="IPR051972">
    <property type="entry name" value="Glutamate-rich_WD_repeat"/>
</dbReference>
<dbReference type="PROSITE" id="PS50082">
    <property type="entry name" value="WD_REPEATS_2"/>
    <property type="match status" value="1"/>
</dbReference>
<protein>
    <submittedName>
        <fullName evidence="1">Transducin family protein / WD-40 repeat family protein</fullName>
    </submittedName>
</protein>
<evidence type="ECO:0000313" key="1">
    <source>
        <dbReference type="EMBL" id="ONM42109.1"/>
    </source>
</evidence>
<dbReference type="SUPFAM" id="SSF50978">
    <property type="entry name" value="WD40 repeat-like"/>
    <property type="match status" value="1"/>
</dbReference>